<dbReference type="OrthoDB" id="766386at2759"/>
<name>A0A9N7NTX1_STRHE</name>
<evidence type="ECO:0000313" key="3">
    <source>
        <dbReference type="Proteomes" id="UP001153555"/>
    </source>
</evidence>
<keyword evidence="3" id="KW-1185">Reference proteome</keyword>
<dbReference type="PANTHER" id="PTHR33349:SF41">
    <property type="entry name" value="EMB|CAB62594.1"/>
    <property type="match status" value="1"/>
</dbReference>
<feature type="compositionally biased region" description="Polar residues" evidence="1">
    <location>
        <begin position="125"/>
        <end position="145"/>
    </location>
</feature>
<sequence length="209" mass="23623">MAKTNPSRLSTDTPMKLEKTNPRANCLRRKSTGYSSLKSDEPTSSTPNYLRASTGSCHDFCKYGIKRALPIKPWPPVGRKLDKNGNDMLLLSVSDENPRRKMILTSPRKQHLQTNVRVKPEPLKTTDSFGTQPKKNFLKNSSNARIDTRTPKTSKKSSSFQPVSGPPALPLSSNIRTNKSSQKKTPHSEMETMLRKKPVLKMSWRRLFI</sequence>
<feature type="compositionally biased region" description="Polar residues" evidence="1">
    <location>
        <begin position="1"/>
        <end position="13"/>
    </location>
</feature>
<evidence type="ECO:0000256" key="1">
    <source>
        <dbReference type="SAM" id="MobiDB-lite"/>
    </source>
</evidence>
<feature type="region of interest" description="Disordered" evidence="1">
    <location>
        <begin position="1"/>
        <end position="51"/>
    </location>
</feature>
<dbReference type="EMBL" id="CACSLK010030184">
    <property type="protein sequence ID" value="CAA0836047.1"/>
    <property type="molecule type" value="Genomic_DNA"/>
</dbReference>
<dbReference type="AlphaFoldDB" id="A0A9N7NTX1"/>
<protein>
    <submittedName>
        <fullName evidence="2">Plant calmodulin-binding protein-related</fullName>
    </submittedName>
</protein>
<feature type="compositionally biased region" description="Polar residues" evidence="1">
    <location>
        <begin position="32"/>
        <end position="51"/>
    </location>
</feature>
<reference evidence="2" key="1">
    <citation type="submission" date="2019-12" db="EMBL/GenBank/DDBJ databases">
        <authorList>
            <person name="Scholes J."/>
        </authorList>
    </citation>
    <scope>NUCLEOTIDE SEQUENCE</scope>
</reference>
<gene>
    <name evidence="2" type="ORF">SHERM_03177</name>
</gene>
<feature type="compositionally biased region" description="Polar residues" evidence="1">
    <location>
        <begin position="171"/>
        <end position="180"/>
    </location>
</feature>
<evidence type="ECO:0000313" key="2">
    <source>
        <dbReference type="EMBL" id="CAA0836047.1"/>
    </source>
</evidence>
<comment type="caution">
    <text evidence="2">The sequence shown here is derived from an EMBL/GenBank/DDBJ whole genome shotgun (WGS) entry which is preliminary data.</text>
</comment>
<proteinExistence type="predicted"/>
<dbReference type="PANTHER" id="PTHR33349">
    <property type="entry name" value="EMB|CAB62594.1"/>
    <property type="match status" value="1"/>
</dbReference>
<organism evidence="2 3">
    <name type="scientific">Striga hermonthica</name>
    <name type="common">Purple witchweed</name>
    <name type="synonym">Buchnera hermonthica</name>
    <dbReference type="NCBI Taxonomy" id="68872"/>
    <lineage>
        <taxon>Eukaryota</taxon>
        <taxon>Viridiplantae</taxon>
        <taxon>Streptophyta</taxon>
        <taxon>Embryophyta</taxon>
        <taxon>Tracheophyta</taxon>
        <taxon>Spermatophyta</taxon>
        <taxon>Magnoliopsida</taxon>
        <taxon>eudicotyledons</taxon>
        <taxon>Gunneridae</taxon>
        <taxon>Pentapetalae</taxon>
        <taxon>asterids</taxon>
        <taxon>lamiids</taxon>
        <taxon>Lamiales</taxon>
        <taxon>Orobanchaceae</taxon>
        <taxon>Buchnereae</taxon>
        <taxon>Striga</taxon>
    </lineage>
</organism>
<feature type="region of interest" description="Disordered" evidence="1">
    <location>
        <begin position="122"/>
        <end position="191"/>
    </location>
</feature>
<dbReference type="Proteomes" id="UP001153555">
    <property type="component" value="Unassembled WGS sequence"/>
</dbReference>
<accession>A0A9N7NTX1</accession>